<comment type="similarity">
    <text evidence="1">Belongs to the universal stress protein A family.</text>
</comment>
<dbReference type="Pfam" id="PF00582">
    <property type="entry name" value="Usp"/>
    <property type="match status" value="2"/>
</dbReference>
<dbReference type="SUPFAM" id="SSF52402">
    <property type="entry name" value="Adenine nucleotide alpha hydrolases-like"/>
    <property type="match status" value="2"/>
</dbReference>
<comment type="caution">
    <text evidence="3">The sequence shown here is derived from an EMBL/GenBank/DDBJ whole genome shotgun (WGS) entry which is preliminary data.</text>
</comment>
<organism evidence="3 4">
    <name type="scientific">Actinomycetospora rhizophila</name>
    <dbReference type="NCBI Taxonomy" id="1416876"/>
    <lineage>
        <taxon>Bacteria</taxon>
        <taxon>Bacillati</taxon>
        <taxon>Actinomycetota</taxon>
        <taxon>Actinomycetes</taxon>
        <taxon>Pseudonocardiales</taxon>
        <taxon>Pseudonocardiaceae</taxon>
        <taxon>Actinomycetospora</taxon>
    </lineage>
</organism>
<accession>A0ABV9ZEV3</accession>
<dbReference type="InterPro" id="IPR006016">
    <property type="entry name" value="UspA"/>
</dbReference>
<dbReference type="PRINTS" id="PR01438">
    <property type="entry name" value="UNVRSLSTRESS"/>
</dbReference>
<dbReference type="PANTHER" id="PTHR46268">
    <property type="entry name" value="STRESS RESPONSE PROTEIN NHAX"/>
    <property type="match status" value="1"/>
</dbReference>
<protein>
    <submittedName>
        <fullName evidence="3">Universal stress protein</fullName>
    </submittedName>
</protein>
<dbReference type="RefSeq" id="WP_378022104.1">
    <property type="nucleotide sequence ID" value="NZ_JBHSKG010000008.1"/>
</dbReference>
<dbReference type="Proteomes" id="UP001596175">
    <property type="component" value="Unassembled WGS sequence"/>
</dbReference>
<feature type="domain" description="UspA" evidence="2">
    <location>
        <begin position="230"/>
        <end position="279"/>
    </location>
</feature>
<evidence type="ECO:0000259" key="2">
    <source>
        <dbReference type="Pfam" id="PF00582"/>
    </source>
</evidence>
<dbReference type="Gene3D" id="3.40.50.12370">
    <property type="match status" value="1"/>
</dbReference>
<evidence type="ECO:0000313" key="3">
    <source>
        <dbReference type="EMBL" id="MFC5139924.1"/>
    </source>
</evidence>
<proteinExistence type="inferred from homology"/>
<name>A0ABV9ZEV3_9PSEU</name>
<dbReference type="InterPro" id="IPR006015">
    <property type="entry name" value="Universal_stress_UspA"/>
</dbReference>
<feature type="domain" description="UspA" evidence="2">
    <location>
        <begin position="8"/>
        <end position="153"/>
    </location>
</feature>
<sequence length="283" mass="28651">MSRSADCLLVGFDGSPDAATAIAVGARLVPDRPARVAHIWSAPDAGSVIHRRLAHRAWTGEHLERLARDEAAAAAGDVAADGVALARAAGWTAEPFVRGEHTDQGLDLAALAEELHPAAVVVGSRGLGGVRGLLGSVSEVVARRSPVPVLVVPPLLADERAATASGPVLVAHDGSAAADHADAVAADLFSGRVLVPVHVESPTGAEAQAPGVPADALRLRAEGFGPAAVAAALAREAAAQRAGVIVVGSRRRSLLREVVLGSNARAVLQHGHRPVLVVPPAPA</sequence>
<dbReference type="PANTHER" id="PTHR46268:SF6">
    <property type="entry name" value="UNIVERSAL STRESS PROTEIN UP12"/>
    <property type="match status" value="1"/>
</dbReference>
<dbReference type="Gene3D" id="3.40.50.620">
    <property type="entry name" value="HUPs"/>
    <property type="match status" value="1"/>
</dbReference>
<dbReference type="EMBL" id="JBHSKG010000008">
    <property type="protein sequence ID" value="MFC5139924.1"/>
    <property type="molecule type" value="Genomic_DNA"/>
</dbReference>
<evidence type="ECO:0000256" key="1">
    <source>
        <dbReference type="ARBA" id="ARBA00008791"/>
    </source>
</evidence>
<gene>
    <name evidence="3" type="ORF">ACFPK1_16920</name>
</gene>
<evidence type="ECO:0000313" key="4">
    <source>
        <dbReference type="Proteomes" id="UP001596175"/>
    </source>
</evidence>
<dbReference type="InterPro" id="IPR014729">
    <property type="entry name" value="Rossmann-like_a/b/a_fold"/>
</dbReference>
<keyword evidence="4" id="KW-1185">Reference proteome</keyword>
<reference evidence="4" key="1">
    <citation type="journal article" date="2019" name="Int. J. Syst. Evol. Microbiol.">
        <title>The Global Catalogue of Microorganisms (GCM) 10K type strain sequencing project: providing services to taxonomists for standard genome sequencing and annotation.</title>
        <authorList>
            <consortium name="The Broad Institute Genomics Platform"/>
            <consortium name="The Broad Institute Genome Sequencing Center for Infectious Disease"/>
            <person name="Wu L."/>
            <person name="Ma J."/>
        </authorList>
    </citation>
    <scope>NUCLEOTIDE SEQUENCE [LARGE SCALE GENOMIC DNA]</scope>
    <source>
        <strain evidence="4">XZYJ18</strain>
    </source>
</reference>